<dbReference type="KEGG" id="cme:CYME_CMH105C"/>
<organism evidence="3 4">
    <name type="scientific">Cyanidioschyzon merolae (strain NIES-3377 / 10D)</name>
    <name type="common">Unicellular red alga</name>
    <dbReference type="NCBI Taxonomy" id="280699"/>
    <lineage>
        <taxon>Eukaryota</taxon>
        <taxon>Rhodophyta</taxon>
        <taxon>Bangiophyceae</taxon>
        <taxon>Cyanidiales</taxon>
        <taxon>Cyanidiaceae</taxon>
        <taxon>Cyanidioschyzon</taxon>
    </lineage>
</organism>
<dbReference type="Pfam" id="PF13460">
    <property type="entry name" value="NAD_binding_10"/>
    <property type="match status" value="1"/>
</dbReference>
<dbReference type="InterPro" id="IPR008979">
    <property type="entry name" value="Galactose-bd-like_sf"/>
</dbReference>
<dbReference type="PANTHER" id="PTHR15020:SF50">
    <property type="entry name" value="UPF0659 PROTEIN YMR090W"/>
    <property type="match status" value="1"/>
</dbReference>
<accession>M1V4Z6</accession>
<proteinExistence type="predicted"/>
<sequence>MFVVSGHTTVKSFRKPLVGSRYAGAPLERRLWNKRKCARLWMQQTSSAGTAGTGTADASSTDSKPTAGVGTVAVFGASGRTGKQLLRQLCSQRACRQVRAIVRDASRLRSELASWKQDPSLSGVHVDVRAVGDLTRLDSNALSELVRSADAIIWSAGASGGRDGFQTSPAALDEATLQRLCSVLATESTANGVTFRSPDEMVRVLDFGRGPLVPAAFTAVDDVIMGGQSKSSFHFDSNDSVGLFTGLVTTDGGGGFCHVRCDASAVMPAERFGDAPLVNVDENGRSVPHWDLAAYDGIALVVRGDGRRYKVNLKTSSEPELVFQQEFVTSDDLPPGTFETHFLPFADFVPVRRGEPVYSTGSAQLYAMKLDPNRIRSVGLVYSKVAIGGGPAIDFRPGRFHLACRRICAYRQVPPRFLALSSAAVTRPYWPPLKRQAYPELAQVPIVKLNPAGVLGHKLAGEDAVRTLVSHRSSLGAPYAIVRAVGLNDGDDPDFPGAAQGELRFGQGDLMVGKISRTVLAELLVNLLNEPEGFCKTFEVKQEPKTMSRNGTGASAATLSLAEKLRQLRTDVARALKPWNPPPSLS</sequence>
<evidence type="ECO:0000313" key="3">
    <source>
        <dbReference type="EMBL" id="BAM79785.1"/>
    </source>
</evidence>
<dbReference type="InterPro" id="IPR013857">
    <property type="entry name" value="NADH-UbQ_OxRdtase-assoc_prot30"/>
</dbReference>
<dbReference type="Gramene" id="CMH105CT">
    <property type="protein sequence ID" value="CMH105CT"/>
    <property type="gene ID" value="CMH105C"/>
</dbReference>
<name>M1V4Z6_CYAM1</name>
<dbReference type="RefSeq" id="XP_005536071.1">
    <property type="nucleotide sequence ID" value="XM_005536014.1"/>
</dbReference>
<protein>
    <recommendedName>
        <fullName evidence="5">NAD(P)-binding domain-containing protein</fullName>
    </recommendedName>
</protein>
<reference evidence="3 4" key="1">
    <citation type="journal article" date="2004" name="Nature">
        <title>Genome sequence of the ultrasmall unicellular red alga Cyanidioschyzon merolae 10D.</title>
        <authorList>
            <person name="Matsuzaki M."/>
            <person name="Misumi O."/>
            <person name="Shin-i T."/>
            <person name="Maruyama S."/>
            <person name="Takahara M."/>
            <person name="Miyagishima S."/>
            <person name="Mori T."/>
            <person name="Nishida K."/>
            <person name="Yagisawa F."/>
            <person name="Nishida K."/>
            <person name="Yoshida Y."/>
            <person name="Nishimura Y."/>
            <person name="Nakao S."/>
            <person name="Kobayashi T."/>
            <person name="Momoyama Y."/>
            <person name="Higashiyama T."/>
            <person name="Minoda A."/>
            <person name="Sano M."/>
            <person name="Nomoto H."/>
            <person name="Oishi K."/>
            <person name="Hayashi H."/>
            <person name="Ohta F."/>
            <person name="Nishizaka S."/>
            <person name="Haga S."/>
            <person name="Miura S."/>
            <person name="Morishita T."/>
            <person name="Kabeya Y."/>
            <person name="Terasawa K."/>
            <person name="Suzuki Y."/>
            <person name="Ishii Y."/>
            <person name="Asakawa S."/>
            <person name="Takano H."/>
            <person name="Ohta N."/>
            <person name="Kuroiwa H."/>
            <person name="Tanaka K."/>
            <person name="Shimizu N."/>
            <person name="Sugano S."/>
            <person name="Sato N."/>
            <person name="Nozaki H."/>
            <person name="Ogasawara N."/>
            <person name="Kohara Y."/>
            <person name="Kuroiwa T."/>
        </authorList>
    </citation>
    <scope>NUCLEOTIDE SEQUENCE [LARGE SCALE GENOMIC DNA]</scope>
    <source>
        <strain evidence="3 4">10D</strain>
    </source>
</reference>
<dbReference type="SUPFAM" id="SSF51735">
    <property type="entry name" value="NAD(P)-binding Rossmann-fold domains"/>
    <property type="match status" value="1"/>
</dbReference>
<evidence type="ECO:0000313" key="4">
    <source>
        <dbReference type="Proteomes" id="UP000007014"/>
    </source>
</evidence>
<dbReference type="HOGENOM" id="CLU_029746_1_1_1"/>
<dbReference type="Gene3D" id="3.40.50.720">
    <property type="entry name" value="NAD(P)-binding Rossmann-like Domain"/>
    <property type="match status" value="2"/>
</dbReference>
<evidence type="ECO:0000259" key="2">
    <source>
        <dbReference type="Pfam" id="PF13460"/>
    </source>
</evidence>
<reference evidence="3 4" key="2">
    <citation type="journal article" date="2007" name="BMC Biol.">
        <title>A 100%-complete sequence reveals unusually simple genomic features in the hot-spring red alga Cyanidioschyzon merolae.</title>
        <authorList>
            <person name="Nozaki H."/>
            <person name="Takano H."/>
            <person name="Misumi O."/>
            <person name="Terasawa K."/>
            <person name="Matsuzaki M."/>
            <person name="Maruyama S."/>
            <person name="Nishida K."/>
            <person name="Yagisawa F."/>
            <person name="Yoshida Y."/>
            <person name="Fujiwara T."/>
            <person name="Takio S."/>
            <person name="Tamura K."/>
            <person name="Chung S.J."/>
            <person name="Nakamura S."/>
            <person name="Kuroiwa H."/>
            <person name="Tanaka K."/>
            <person name="Sato N."/>
            <person name="Kuroiwa T."/>
        </authorList>
    </citation>
    <scope>NUCLEOTIDE SEQUENCE [LARGE SCALE GENOMIC DNA]</scope>
    <source>
        <strain evidence="3 4">10D</strain>
    </source>
</reference>
<dbReference type="EMBL" id="AP006490">
    <property type="protein sequence ID" value="BAM79785.1"/>
    <property type="molecule type" value="Genomic_DNA"/>
</dbReference>
<dbReference type="PANTHER" id="PTHR15020">
    <property type="entry name" value="FLAVIN REDUCTASE-RELATED"/>
    <property type="match status" value="1"/>
</dbReference>
<dbReference type="eggNOG" id="KOG1203">
    <property type="taxonomic scope" value="Eukaryota"/>
</dbReference>
<dbReference type="Proteomes" id="UP000007014">
    <property type="component" value="Chromosome 8"/>
</dbReference>
<feature type="domain" description="NAD(P)-binding" evidence="2">
    <location>
        <begin position="76"/>
        <end position="188"/>
    </location>
</feature>
<dbReference type="SUPFAM" id="SSF49785">
    <property type="entry name" value="Galactose-binding domain-like"/>
    <property type="match status" value="1"/>
</dbReference>
<dbReference type="Pfam" id="PF08547">
    <property type="entry name" value="CIA30"/>
    <property type="match status" value="1"/>
</dbReference>
<dbReference type="OMA" id="GVERNAI"/>
<keyword evidence="4" id="KW-1185">Reference proteome</keyword>
<dbReference type="InterPro" id="IPR036291">
    <property type="entry name" value="NAD(P)-bd_dom_sf"/>
</dbReference>
<dbReference type="STRING" id="280699.M1V4Z6"/>
<dbReference type="OrthoDB" id="426386at2759"/>
<dbReference type="GeneID" id="16993432"/>
<gene>
    <name evidence="3" type="ORF">CYME_CMH105C</name>
</gene>
<feature type="domain" description="NADH:ubiquinone oxidoreductase intermediate-associated protein 30" evidence="1">
    <location>
        <begin position="216"/>
        <end position="402"/>
    </location>
</feature>
<dbReference type="AlphaFoldDB" id="M1V4Z6"/>
<dbReference type="InterPro" id="IPR016040">
    <property type="entry name" value="NAD(P)-bd_dom"/>
</dbReference>
<evidence type="ECO:0000259" key="1">
    <source>
        <dbReference type="Pfam" id="PF08547"/>
    </source>
</evidence>
<evidence type="ECO:0008006" key="5">
    <source>
        <dbReference type="Google" id="ProtNLM"/>
    </source>
</evidence>